<protein>
    <submittedName>
        <fullName evidence="1">Restriction alleviation protein, Lar family</fullName>
    </submittedName>
</protein>
<dbReference type="AlphaFoldDB" id="A0A0G4Q7V0"/>
<sequence>MNNKSCPFCNSKKLEVMQVMINTFTRCQKCGARGPIANNADEALKAWDKRSVNDAN</sequence>
<dbReference type="Pfam" id="PF14354">
    <property type="entry name" value="Lar_restr_allev"/>
    <property type="match status" value="1"/>
</dbReference>
<name>A0A0G4Q7V0_PROVU</name>
<proteinExistence type="predicted"/>
<gene>
    <name evidence="1" type="ORF">NCTC10376_02267</name>
</gene>
<dbReference type="RefSeq" id="WP_023582529.1">
    <property type="nucleotide sequence ID" value="NZ_CAXOHZ010000018.1"/>
</dbReference>
<reference evidence="1 2" key="1">
    <citation type="submission" date="2018-06" db="EMBL/GenBank/DDBJ databases">
        <authorList>
            <consortium name="Pathogen Informatics"/>
            <person name="Doyle S."/>
        </authorList>
    </citation>
    <scope>NUCLEOTIDE SEQUENCE [LARGE SCALE GENOMIC DNA]</scope>
    <source>
        <strain evidence="1 2">NCTC10376</strain>
    </source>
</reference>
<dbReference type="GeneID" id="99805755"/>
<organism evidence="1 2">
    <name type="scientific">Proteus vulgaris</name>
    <dbReference type="NCBI Taxonomy" id="585"/>
    <lineage>
        <taxon>Bacteria</taxon>
        <taxon>Pseudomonadati</taxon>
        <taxon>Pseudomonadota</taxon>
        <taxon>Gammaproteobacteria</taxon>
        <taxon>Enterobacterales</taxon>
        <taxon>Morganellaceae</taxon>
        <taxon>Proteus</taxon>
    </lineage>
</organism>
<dbReference type="EMBL" id="UGTW01000001">
    <property type="protein sequence ID" value="SUC16369.1"/>
    <property type="molecule type" value="Genomic_DNA"/>
</dbReference>
<accession>A0A0G4Q7V0</accession>
<evidence type="ECO:0000313" key="2">
    <source>
        <dbReference type="Proteomes" id="UP000254331"/>
    </source>
</evidence>
<evidence type="ECO:0000313" key="1">
    <source>
        <dbReference type="EMBL" id="SUC16369.1"/>
    </source>
</evidence>
<dbReference type="Proteomes" id="UP000254331">
    <property type="component" value="Unassembled WGS sequence"/>
</dbReference>